<proteinExistence type="predicted"/>
<evidence type="ECO:0000313" key="1">
    <source>
        <dbReference type="EMBL" id="NDL03333.1"/>
    </source>
</evidence>
<reference evidence="1 2" key="1">
    <citation type="submission" date="2019-12" db="EMBL/GenBank/DDBJ databases">
        <title>Engineering Photorhabdus to improve their lethality against agricultural pests.</title>
        <authorList>
            <person name="Machado R.A.R."/>
        </authorList>
    </citation>
    <scope>NUCLEOTIDE SEQUENCE [LARGE SCALE GENOMIC DNA]</scope>
    <source>
        <strain evidence="1 2">M-CN4</strain>
    </source>
</reference>
<organism evidence="1 2">
    <name type="scientific">Photorhabdus bodei</name>
    <dbReference type="NCBI Taxonomy" id="2029681"/>
    <lineage>
        <taxon>Bacteria</taxon>
        <taxon>Pseudomonadati</taxon>
        <taxon>Pseudomonadota</taxon>
        <taxon>Gammaproteobacteria</taxon>
        <taxon>Enterobacterales</taxon>
        <taxon>Morganellaceae</taxon>
        <taxon>Photorhabdus</taxon>
    </lineage>
</organism>
<protein>
    <submittedName>
        <fullName evidence="1">Uncharacterized protein</fullName>
    </submittedName>
</protein>
<gene>
    <name evidence="1" type="ORF">GPY48_08825</name>
</gene>
<dbReference type="Proteomes" id="UP000466619">
    <property type="component" value="Unassembled WGS sequence"/>
</dbReference>
<keyword evidence="2" id="KW-1185">Reference proteome</keyword>
<accession>A0ABX0AK05</accession>
<dbReference type="GeneID" id="88808630"/>
<evidence type="ECO:0000313" key="2">
    <source>
        <dbReference type="Proteomes" id="UP000466619"/>
    </source>
</evidence>
<dbReference type="RefSeq" id="WP_146747379.1">
    <property type="nucleotide sequence ID" value="NZ_CAWNYH010000002.1"/>
</dbReference>
<sequence length="76" mass="8809">MTGVSECSQQRGNLKDDGYIPVRRQSGIYPRYFGAYGHIDHRYLRKALENAYPDITPKVLPDWNHDENLLGFLNNL</sequence>
<comment type="caution">
    <text evidence="1">The sequence shown here is derived from an EMBL/GenBank/DDBJ whole genome shotgun (WGS) entry which is preliminary data.</text>
</comment>
<name>A0ABX0AK05_9GAMM</name>
<dbReference type="EMBL" id="WSFC01000014">
    <property type="protein sequence ID" value="NDL03333.1"/>
    <property type="molecule type" value="Genomic_DNA"/>
</dbReference>